<dbReference type="EMBL" id="MT774378">
    <property type="protein sequence ID" value="QOR58342.1"/>
    <property type="molecule type" value="Genomic_DNA"/>
</dbReference>
<accession>A0A7M1RWU8</accession>
<evidence type="ECO:0000313" key="1">
    <source>
        <dbReference type="EMBL" id="QOR58342.1"/>
    </source>
</evidence>
<dbReference type="Proteomes" id="UP000593828">
    <property type="component" value="Segment"/>
</dbReference>
<organism evidence="1 2">
    <name type="scientific">uncultured phage cr106_1</name>
    <dbReference type="NCBI Taxonomy" id="2772062"/>
    <lineage>
        <taxon>Viruses</taxon>
        <taxon>Duplodnaviria</taxon>
        <taxon>Heunggongvirae</taxon>
        <taxon>Uroviricota</taxon>
        <taxon>Caudoviricetes</taxon>
        <taxon>Crassvirales</taxon>
        <taxon>Steigviridae</taxon>
        <taxon>Asinivirinae</taxon>
        <taxon>Mahstovirus</taxon>
        <taxon>Mahstovirus faecalis</taxon>
    </lineage>
</organism>
<proteinExistence type="predicted"/>
<dbReference type="InterPro" id="IPR058050">
    <property type="entry name" value="CARGO2"/>
</dbReference>
<protein>
    <submittedName>
        <fullName evidence="1">Uncharacterized protein</fullName>
    </submittedName>
</protein>
<dbReference type="GeneID" id="65128812"/>
<keyword evidence="2" id="KW-1185">Reference proteome</keyword>
<evidence type="ECO:0000313" key="2">
    <source>
        <dbReference type="Proteomes" id="UP000593828"/>
    </source>
</evidence>
<sequence length="469" mass="52160">MANFNFVSGAKFRPFSYQEMLQPLQAYTNEYNTIQEGMGELSTKAGVFEKLANEQTDPKTYAMYKQYSDDLAKQAESLAKQGLTPGSRQGLLEMKKRYSSEIVPIEAALSKREELTKAQRDAIQKDPSLMFDVNYGMVSLDDLINNPNATYNTISGTELTKRSAQMAQNLAKTIQSNPQYRSILGSQYYQQMQQMGYTPQQIMQTVMNDPNAPAELRQIADTVYKEAGLDTWDERTQSRARDYINAGLYEAIGTQRYDTQANRSFMSPAEAARLAMEKERFEFAKEQANKDKSTIPLQDGSTIRVIGGGKALRIYPDGRVENYTGNSGIAGAGIKEAAKRGDTPIIIANTNGKWRTGTEGKDVKGTLFGMTRSNAVSGWGNYTMDNVNKSDIVTNYNEIPKGALDEMLKTAKDQNIDLSFYNVVRVKAEGSRAIGDYDYVLIPKQDVPTQPLAPVTPTNNSFDVNIGLD</sequence>
<dbReference type="Pfam" id="PF25712">
    <property type="entry name" value="crAss_CARGO2"/>
    <property type="match status" value="1"/>
</dbReference>
<name>A0A7M1RWU8_9CAUD</name>
<dbReference type="RefSeq" id="YP_010110500.1">
    <property type="nucleotide sequence ID" value="NC_055871.1"/>
</dbReference>
<dbReference type="KEGG" id="vg:65128812"/>
<reference evidence="1 2" key="1">
    <citation type="submission" date="2020-07" db="EMBL/GenBank/DDBJ databases">
        <title>Taxonomic proposal: Crassvirales, a new order of highly abundant and diverse bacterial viruses.</title>
        <authorList>
            <person name="Shkoporov A.N."/>
            <person name="Stockdale S.R."/>
            <person name="Guerin E."/>
            <person name="Ross R.P."/>
            <person name="Hill C."/>
        </authorList>
    </citation>
    <scope>NUCLEOTIDE SEQUENCE [LARGE SCALE GENOMIC DNA]</scope>
</reference>